<evidence type="ECO:0000313" key="2">
    <source>
        <dbReference type="EMBL" id="QXQ12389.1"/>
    </source>
</evidence>
<feature type="domain" description="NIF system FeS cluster assembly NifU N-terminal" evidence="1">
    <location>
        <begin position="6"/>
        <end position="128"/>
    </location>
</feature>
<evidence type="ECO:0000259" key="1">
    <source>
        <dbReference type="Pfam" id="PF01592"/>
    </source>
</evidence>
<gene>
    <name evidence="2" type="ORF">KV203_10285</name>
</gene>
<dbReference type="InterPro" id="IPR002871">
    <property type="entry name" value="NIF_FeS_clus_asmbl_NifU_N"/>
</dbReference>
<dbReference type="RefSeq" id="WP_066469733.1">
    <property type="nucleotide sequence ID" value="NZ_CBCRUZ010000001.1"/>
</dbReference>
<reference evidence="2" key="1">
    <citation type="submission" date="2021-07" db="EMBL/GenBank/DDBJ databases">
        <title>Candidatus Kaistella beijingensis sp. nov. isolated from a municipal wastewater treatment plant is involved in sludge foaming.</title>
        <authorList>
            <person name="Song Y."/>
            <person name="Liu S.-J."/>
        </authorList>
    </citation>
    <scope>NUCLEOTIDE SEQUENCE</scope>
    <source>
        <strain evidence="2">DSM 43998</strain>
    </source>
</reference>
<accession>A0ABX8S3L5</accession>
<organism evidence="2 3">
    <name type="scientific">Skermania pinensis</name>
    <dbReference type="NCBI Taxonomy" id="39122"/>
    <lineage>
        <taxon>Bacteria</taxon>
        <taxon>Bacillati</taxon>
        <taxon>Actinomycetota</taxon>
        <taxon>Actinomycetes</taxon>
        <taxon>Mycobacteriales</taxon>
        <taxon>Gordoniaceae</taxon>
        <taxon>Skermania</taxon>
    </lineage>
</organism>
<dbReference type="EMBL" id="CP079105">
    <property type="protein sequence ID" value="QXQ12389.1"/>
    <property type="molecule type" value="Genomic_DNA"/>
</dbReference>
<dbReference type="Gene3D" id="3.90.1010.10">
    <property type="match status" value="1"/>
</dbReference>
<dbReference type="CDD" id="cd06664">
    <property type="entry name" value="IscU_like"/>
    <property type="match status" value="1"/>
</dbReference>
<dbReference type="Pfam" id="PF01592">
    <property type="entry name" value="NifU_N"/>
    <property type="match status" value="1"/>
</dbReference>
<protein>
    <submittedName>
        <fullName evidence="2">SUF system NifU family Fe-S cluster assembly protein</fullName>
    </submittedName>
</protein>
<evidence type="ECO:0000313" key="3">
    <source>
        <dbReference type="Proteomes" id="UP000887023"/>
    </source>
</evidence>
<dbReference type="SUPFAM" id="SSF82649">
    <property type="entry name" value="SufE/NifU"/>
    <property type="match status" value="1"/>
</dbReference>
<proteinExistence type="predicted"/>
<dbReference type="NCBIfam" id="TIGR01994">
    <property type="entry name" value="SUF_scaf_2"/>
    <property type="match status" value="1"/>
</dbReference>
<dbReference type="Proteomes" id="UP000887023">
    <property type="component" value="Chromosome"/>
</dbReference>
<keyword evidence="3" id="KW-1185">Reference proteome</keyword>
<sequence length="147" mass="15945">MRMEQMYQEVILDHYKHPHHRGLREPFGAEVHHVNPTCGDEITLRVDIDDTGSVRDVSYAGQGCSISQAATSVLADQVIGLPVPQALQVVDAFDEMITSRGAVEGDEDLIGDGIAFAGVAKYPARVKCALLGWLAFKDAVVQIEGAR</sequence>
<dbReference type="PANTHER" id="PTHR10093">
    <property type="entry name" value="IRON-SULFUR CLUSTER ASSEMBLY ENZYME NIFU HOMOLOG"/>
    <property type="match status" value="1"/>
</dbReference>
<name>A0ABX8S3L5_9ACTN</name>